<comment type="function">
    <text evidence="2 8">Excises uracil residues from the DNA which can arise as a result of misincorporation of dUMP residues by DNA polymerase or due to deamination of cytosine.</text>
</comment>
<dbReference type="GO" id="GO:0097510">
    <property type="term" value="P:base-excision repair, AP site formation via deaminated base removal"/>
    <property type="evidence" value="ECO:0007669"/>
    <property type="project" value="TreeGrafter"/>
</dbReference>
<protein>
    <recommendedName>
        <fullName evidence="4 8">Uracil-DNA glycosylase</fullName>
        <shortName evidence="8">UDG</shortName>
        <ecNumber evidence="4 8">3.2.2.27</ecNumber>
    </recommendedName>
</protein>
<dbReference type="GO" id="GO:0004844">
    <property type="term" value="F:uracil DNA N-glycosylase activity"/>
    <property type="evidence" value="ECO:0007669"/>
    <property type="project" value="UniProtKB-UniRule"/>
</dbReference>
<dbReference type="Pfam" id="PF03167">
    <property type="entry name" value="UDG"/>
    <property type="match status" value="1"/>
</dbReference>
<dbReference type="Gene3D" id="3.40.470.10">
    <property type="entry name" value="Uracil-DNA glycosylase-like domain"/>
    <property type="match status" value="1"/>
</dbReference>
<dbReference type="PANTHER" id="PTHR11264">
    <property type="entry name" value="URACIL-DNA GLYCOSYLASE"/>
    <property type="match status" value="1"/>
</dbReference>
<gene>
    <name evidence="8" type="primary">ung</name>
    <name evidence="11" type="ORF">N24_1428</name>
</gene>
<comment type="subcellular location">
    <subcellularLocation>
        <location evidence="8">Cytoplasm</location>
    </subcellularLocation>
</comment>
<dbReference type="InterPro" id="IPR002043">
    <property type="entry name" value="UDG_fam1"/>
</dbReference>
<dbReference type="HAMAP" id="MF_00148">
    <property type="entry name" value="UDG"/>
    <property type="match status" value="1"/>
</dbReference>
<dbReference type="SMART" id="SM00987">
    <property type="entry name" value="UreE_C"/>
    <property type="match status" value="1"/>
</dbReference>
<dbReference type="KEGG" id="csur:N24_1428"/>
<keyword evidence="6 8" id="KW-0378">Hydrolase</keyword>
<dbReference type="Proteomes" id="UP000218244">
    <property type="component" value="Chromosome"/>
</dbReference>
<evidence type="ECO:0000256" key="4">
    <source>
        <dbReference type="ARBA" id="ARBA00012030"/>
    </source>
</evidence>
<keyword evidence="5 8" id="KW-0227">DNA damage</keyword>
<feature type="domain" description="Uracil-DNA glycosylase-like" evidence="10">
    <location>
        <begin position="53"/>
        <end position="235"/>
    </location>
</feature>
<dbReference type="PROSITE" id="PS00130">
    <property type="entry name" value="U_DNA_GLYCOSYLASE"/>
    <property type="match status" value="1"/>
</dbReference>
<dbReference type="GO" id="GO:0005737">
    <property type="term" value="C:cytoplasm"/>
    <property type="evidence" value="ECO:0007669"/>
    <property type="project" value="UniProtKB-SubCell"/>
</dbReference>
<dbReference type="NCBIfam" id="NF003588">
    <property type="entry name" value="PRK05254.1-1"/>
    <property type="match status" value="1"/>
</dbReference>
<dbReference type="InterPro" id="IPR036895">
    <property type="entry name" value="Uracil-DNA_glycosylase-like_sf"/>
</dbReference>
<dbReference type="PANTHER" id="PTHR11264:SF0">
    <property type="entry name" value="URACIL-DNA GLYCOSYLASE"/>
    <property type="match status" value="1"/>
</dbReference>
<dbReference type="EMBL" id="AP017369">
    <property type="protein sequence ID" value="BAU95690.1"/>
    <property type="molecule type" value="Genomic_DNA"/>
</dbReference>
<evidence type="ECO:0000256" key="8">
    <source>
        <dbReference type="HAMAP-Rule" id="MF_00148"/>
    </source>
</evidence>
<comment type="catalytic activity">
    <reaction evidence="1 8">
        <text>Hydrolyzes single-stranded DNA or mismatched double-stranded DNA and polynucleotides, releasing free uracil.</text>
        <dbReference type="EC" id="3.2.2.27"/>
    </reaction>
</comment>
<proteinExistence type="inferred from homology"/>
<evidence type="ECO:0000313" key="11">
    <source>
        <dbReference type="EMBL" id="BAU95690.1"/>
    </source>
</evidence>
<evidence type="ECO:0000256" key="9">
    <source>
        <dbReference type="PROSITE-ProRule" id="PRU10072"/>
    </source>
</evidence>
<dbReference type="AlphaFoldDB" id="A0A160PT90"/>
<dbReference type="SMART" id="SM00986">
    <property type="entry name" value="UDG"/>
    <property type="match status" value="1"/>
</dbReference>
<comment type="similarity">
    <text evidence="3 8">Belongs to the uracil-DNA glycosylase (UDG) superfamily. UNG family.</text>
</comment>
<keyword evidence="12" id="KW-1185">Reference proteome</keyword>
<dbReference type="RefSeq" id="WP_096455635.1">
    <property type="nucleotide sequence ID" value="NZ_AP017369.1"/>
</dbReference>
<evidence type="ECO:0000256" key="2">
    <source>
        <dbReference type="ARBA" id="ARBA00002631"/>
    </source>
</evidence>
<evidence type="ECO:0000256" key="1">
    <source>
        <dbReference type="ARBA" id="ARBA00001400"/>
    </source>
</evidence>
<evidence type="ECO:0000256" key="7">
    <source>
        <dbReference type="ARBA" id="ARBA00023204"/>
    </source>
</evidence>
<name>A0A160PT90_9CORY</name>
<feature type="active site" description="Proton acceptor" evidence="8 9">
    <location>
        <position position="68"/>
    </location>
</feature>
<dbReference type="EC" id="3.2.2.27" evidence="4 8"/>
<dbReference type="SUPFAM" id="SSF52141">
    <property type="entry name" value="Uracil-DNA glycosylase-like"/>
    <property type="match status" value="1"/>
</dbReference>
<keyword evidence="7 8" id="KW-0234">DNA repair</keyword>
<dbReference type="InterPro" id="IPR018085">
    <property type="entry name" value="Ura-DNA_Glyclase_AS"/>
</dbReference>
<evidence type="ECO:0000256" key="3">
    <source>
        <dbReference type="ARBA" id="ARBA00008184"/>
    </source>
</evidence>
<reference evidence="11 12" key="1">
    <citation type="submission" date="2016-02" db="EMBL/GenBank/DDBJ databases">
        <title>Corynebacterium glutamicum N24 whole genome sequencing project.</title>
        <authorList>
            <person name="Matsutani M."/>
            <person name="Nangtapong N."/>
            <person name="Yakushi T."/>
            <person name="Matsushita K."/>
        </authorList>
    </citation>
    <scope>NUCLEOTIDE SEQUENCE [LARGE SCALE GENOMIC DNA]</scope>
    <source>
        <strain evidence="11 12">N24</strain>
    </source>
</reference>
<dbReference type="InterPro" id="IPR005122">
    <property type="entry name" value="Uracil-DNA_glycosylase-like"/>
</dbReference>
<accession>A0A160PT90</accession>
<organism evidence="11 12">
    <name type="scientific">Corynebacterium suranareeae</name>
    <dbReference type="NCBI Taxonomy" id="2506452"/>
    <lineage>
        <taxon>Bacteria</taxon>
        <taxon>Bacillati</taxon>
        <taxon>Actinomycetota</taxon>
        <taxon>Actinomycetes</taxon>
        <taxon>Mycobacteriales</taxon>
        <taxon>Corynebacteriaceae</taxon>
        <taxon>Corynebacterium</taxon>
    </lineage>
</organism>
<sequence length="247" mass="26745">MTTSLWTSVDNLPIHQSWKPVLKPVEETIIELGAFLAEEGDFLPPAGDVFNAFTYPFESVKVLIMGQDPYPTPGHAMGLSFSTQPGVRPLPRSLNNIFKELQSDVGSSVDFAPDNPQEALDLGLSSPQQPALPTNGDLRPWSNQGVALFNRVLTVSPGQAGSHKGKGWEIVTEQAIRALAKRQQPLVAILWGKQAQEVQKFLGDTPCICSPHPSPLSASRGFFGSKPFSQANEILSSLGATEIDWSL</sequence>
<evidence type="ECO:0000256" key="5">
    <source>
        <dbReference type="ARBA" id="ARBA00022763"/>
    </source>
</evidence>
<evidence type="ECO:0000259" key="10">
    <source>
        <dbReference type="SMART" id="SM00986"/>
    </source>
</evidence>
<dbReference type="CDD" id="cd10027">
    <property type="entry name" value="UDG-F1-like"/>
    <property type="match status" value="1"/>
</dbReference>
<keyword evidence="8" id="KW-0963">Cytoplasm</keyword>
<evidence type="ECO:0000256" key="6">
    <source>
        <dbReference type="ARBA" id="ARBA00022801"/>
    </source>
</evidence>
<evidence type="ECO:0000313" key="12">
    <source>
        <dbReference type="Proteomes" id="UP000218244"/>
    </source>
</evidence>